<dbReference type="RefSeq" id="XP_009229624.1">
    <property type="nucleotide sequence ID" value="XM_009231360.1"/>
</dbReference>
<dbReference type="AlphaFoldDB" id="J3PIX4"/>
<evidence type="ECO:0000313" key="3">
    <source>
        <dbReference type="EnsemblFungi" id="EJT68948"/>
    </source>
</evidence>
<accession>J3PIX4</accession>
<proteinExistence type="predicted"/>
<reference evidence="4" key="1">
    <citation type="submission" date="2010-07" db="EMBL/GenBank/DDBJ databases">
        <title>The genome sequence of Gaeumannomyces graminis var. tritici strain R3-111a-1.</title>
        <authorList>
            <consortium name="The Broad Institute Genome Sequencing Platform"/>
            <person name="Ma L.-J."/>
            <person name="Dead R."/>
            <person name="Young S."/>
            <person name="Zeng Q."/>
            <person name="Koehrsen M."/>
            <person name="Alvarado L."/>
            <person name="Berlin A."/>
            <person name="Chapman S.B."/>
            <person name="Chen Z."/>
            <person name="Freedman E."/>
            <person name="Gellesch M."/>
            <person name="Goldberg J."/>
            <person name="Griggs A."/>
            <person name="Gujja S."/>
            <person name="Heilman E.R."/>
            <person name="Heiman D."/>
            <person name="Hepburn T."/>
            <person name="Howarth C."/>
            <person name="Jen D."/>
            <person name="Larson L."/>
            <person name="Mehta T."/>
            <person name="Neiman D."/>
            <person name="Pearson M."/>
            <person name="Roberts A."/>
            <person name="Saif S."/>
            <person name="Shea T."/>
            <person name="Shenoy N."/>
            <person name="Sisk P."/>
            <person name="Stolte C."/>
            <person name="Sykes S."/>
            <person name="Walk T."/>
            <person name="White J."/>
            <person name="Yandava C."/>
            <person name="Haas B."/>
            <person name="Nusbaum C."/>
            <person name="Birren B."/>
        </authorList>
    </citation>
    <scope>NUCLEOTIDE SEQUENCE [LARGE SCALE GENOMIC DNA]</scope>
    <source>
        <strain evidence="4">R3-111a-1</strain>
    </source>
</reference>
<keyword evidence="4" id="KW-1185">Reference proteome</keyword>
<reference evidence="3" key="5">
    <citation type="submission" date="2018-04" db="UniProtKB">
        <authorList>
            <consortium name="EnsemblFungi"/>
        </authorList>
    </citation>
    <scope>IDENTIFICATION</scope>
    <source>
        <strain evidence="3">R3-111a-1</strain>
    </source>
</reference>
<gene>
    <name evidence="3" type="primary">20353912</name>
    <name evidence="2" type="ORF">GGTG_13454</name>
</gene>
<dbReference type="EnsemblFungi" id="EJT68948">
    <property type="protein sequence ID" value="EJT68948"/>
    <property type="gene ID" value="GGTG_13454"/>
</dbReference>
<reference evidence="3" key="4">
    <citation type="journal article" date="2015" name="G3 (Bethesda)">
        <title>Genome sequences of three phytopathogenic species of the Magnaporthaceae family of fungi.</title>
        <authorList>
            <person name="Okagaki L.H."/>
            <person name="Nunes C.C."/>
            <person name="Sailsbery J."/>
            <person name="Clay B."/>
            <person name="Brown D."/>
            <person name="John T."/>
            <person name="Oh Y."/>
            <person name="Young N."/>
            <person name="Fitzgerald M."/>
            <person name="Haas B.J."/>
            <person name="Zeng Q."/>
            <person name="Young S."/>
            <person name="Adiconis X."/>
            <person name="Fan L."/>
            <person name="Levin J.Z."/>
            <person name="Mitchell T.K."/>
            <person name="Okubara P.A."/>
            <person name="Farman M.L."/>
            <person name="Kohn L.M."/>
            <person name="Birren B."/>
            <person name="Ma L.-J."/>
            <person name="Dean R.A."/>
        </authorList>
    </citation>
    <scope>NUCLEOTIDE SEQUENCE</scope>
    <source>
        <strain evidence="3">R3-111a-1</strain>
    </source>
</reference>
<sequence>MHKRNRLSLSSLISFLNRSKSLSRKCDTFNPTYSPAIIEQSIQDSKRHTVQQFNLQEESILCLSSASNSDSEQQDKYSDLKATSKSPKRRSALAKQGKTPNATKTKKRIHFANGTKQNNGPNVEGIQAEEALIDIEGLYDYMIRESPENLRPDSPTLGYYFGT</sequence>
<dbReference type="HOGENOM" id="CLU_1627142_0_0_1"/>
<organism evidence="2">
    <name type="scientific">Gaeumannomyces tritici (strain R3-111a-1)</name>
    <name type="common">Wheat and barley take-all root rot fungus</name>
    <name type="synonym">Gaeumannomyces graminis var. tritici</name>
    <dbReference type="NCBI Taxonomy" id="644352"/>
    <lineage>
        <taxon>Eukaryota</taxon>
        <taxon>Fungi</taxon>
        <taxon>Dikarya</taxon>
        <taxon>Ascomycota</taxon>
        <taxon>Pezizomycotina</taxon>
        <taxon>Sordariomycetes</taxon>
        <taxon>Sordariomycetidae</taxon>
        <taxon>Magnaporthales</taxon>
        <taxon>Magnaporthaceae</taxon>
        <taxon>Gaeumannomyces</taxon>
    </lineage>
</organism>
<dbReference type="GeneID" id="20353912"/>
<feature type="region of interest" description="Disordered" evidence="1">
    <location>
        <begin position="65"/>
        <end position="123"/>
    </location>
</feature>
<protein>
    <submittedName>
        <fullName evidence="2 3">Uncharacterized protein</fullName>
    </submittedName>
</protein>
<evidence type="ECO:0000256" key="1">
    <source>
        <dbReference type="SAM" id="MobiDB-lite"/>
    </source>
</evidence>
<evidence type="ECO:0000313" key="4">
    <source>
        <dbReference type="Proteomes" id="UP000006039"/>
    </source>
</evidence>
<reference evidence="2" key="3">
    <citation type="submission" date="2010-09" db="EMBL/GenBank/DDBJ databases">
        <title>Annotation of Gaeumannomyces graminis var. tritici R3-111a-1.</title>
        <authorList>
            <consortium name="The Broad Institute Genome Sequencing Platform"/>
            <person name="Ma L.-J."/>
            <person name="Dead R."/>
            <person name="Young S.K."/>
            <person name="Zeng Q."/>
            <person name="Gargeya S."/>
            <person name="Fitzgerald M."/>
            <person name="Haas B."/>
            <person name="Abouelleil A."/>
            <person name="Alvarado L."/>
            <person name="Arachchi H.M."/>
            <person name="Berlin A."/>
            <person name="Brown A."/>
            <person name="Chapman S.B."/>
            <person name="Chen Z."/>
            <person name="Dunbar C."/>
            <person name="Freedman E."/>
            <person name="Gearin G."/>
            <person name="Gellesch M."/>
            <person name="Goldberg J."/>
            <person name="Griggs A."/>
            <person name="Gujja S."/>
            <person name="Heiman D."/>
            <person name="Howarth C."/>
            <person name="Larson L."/>
            <person name="Lui A."/>
            <person name="MacDonald P.J.P."/>
            <person name="Mehta T."/>
            <person name="Montmayeur A."/>
            <person name="Murphy C."/>
            <person name="Neiman D."/>
            <person name="Pearson M."/>
            <person name="Priest M."/>
            <person name="Roberts A."/>
            <person name="Saif S."/>
            <person name="Shea T."/>
            <person name="Shenoy N."/>
            <person name="Sisk P."/>
            <person name="Stolte C."/>
            <person name="Sykes S."/>
            <person name="Yandava C."/>
            <person name="Wortman J."/>
            <person name="Nusbaum C."/>
            <person name="Birren B."/>
        </authorList>
    </citation>
    <scope>NUCLEOTIDE SEQUENCE</scope>
    <source>
        <strain evidence="2">R3-111a-1</strain>
    </source>
</reference>
<dbReference type="VEuPathDB" id="FungiDB:GGTG_13454"/>
<dbReference type="EMBL" id="GL385408">
    <property type="protein sequence ID" value="EJT68948.1"/>
    <property type="molecule type" value="Genomic_DNA"/>
</dbReference>
<name>J3PIX4_GAET3</name>
<reference evidence="2" key="2">
    <citation type="submission" date="2010-07" db="EMBL/GenBank/DDBJ databases">
        <authorList>
            <consortium name="The Broad Institute Genome Sequencing Platform"/>
            <consortium name="Broad Institute Genome Sequencing Center for Infectious Disease"/>
            <person name="Ma L.-J."/>
            <person name="Dead R."/>
            <person name="Young S."/>
            <person name="Zeng Q."/>
            <person name="Koehrsen M."/>
            <person name="Alvarado L."/>
            <person name="Berlin A."/>
            <person name="Chapman S.B."/>
            <person name="Chen Z."/>
            <person name="Freedman E."/>
            <person name="Gellesch M."/>
            <person name="Goldberg J."/>
            <person name="Griggs A."/>
            <person name="Gujja S."/>
            <person name="Heilman E.R."/>
            <person name="Heiman D."/>
            <person name="Hepburn T."/>
            <person name="Howarth C."/>
            <person name="Jen D."/>
            <person name="Larson L."/>
            <person name="Mehta T."/>
            <person name="Neiman D."/>
            <person name="Pearson M."/>
            <person name="Roberts A."/>
            <person name="Saif S."/>
            <person name="Shea T."/>
            <person name="Shenoy N."/>
            <person name="Sisk P."/>
            <person name="Stolte C."/>
            <person name="Sykes S."/>
            <person name="Walk T."/>
            <person name="White J."/>
            <person name="Yandava C."/>
            <person name="Haas B."/>
            <person name="Nusbaum C."/>
            <person name="Birren B."/>
        </authorList>
    </citation>
    <scope>NUCLEOTIDE SEQUENCE</scope>
    <source>
        <strain evidence="2">R3-111a-1</strain>
    </source>
</reference>
<evidence type="ECO:0000313" key="2">
    <source>
        <dbReference type="EMBL" id="EJT68948.1"/>
    </source>
</evidence>
<dbReference type="Proteomes" id="UP000006039">
    <property type="component" value="Unassembled WGS sequence"/>
</dbReference>